<gene>
    <name evidence="1" type="primary">gb14670</name>
    <name evidence="1" type="ORF">PR202_gb14670</name>
</gene>
<accession>A0AAV5EX09</accession>
<organism evidence="1 2">
    <name type="scientific">Eleusine coracana subsp. coracana</name>
    <dbReference type="NCBI Taxonomy" id="191504"/>
    <lineage>
        <taxon>Eukaryota</taxon>
        <taxon>Viridiplantae</taxon>
        <taxon>Streptophyta</taxon>
        <taxon>Embryophyta</taxon>
        <taxon>Tracheophyta</taxon>
        <taxon>Spermatophyta</taxon>
        <taxon>Magnoliopsida</taxon>
        <taxon>Liliopsida</taxon>
        <taxon>Poales</taxon>
        <taxon>Poaceae</taxon>
        <taxon>PACMAD clade</taxon>
        <taxon>Chloridoideae</taxon>
        <taxon>Cynodonteae</taxon>
        <taxon>Eleusininae</taxon>
        <taxon>Eleusine</taxon>
    </lineage>
</organism>
<reference evidence="1" key="2">
    <citation type="submission" date="2021-12" db="EMBL/GenBank/DDBJ databases">
        <title>Resequencing data analysis of finger millet.</title>
        <authorList>
            <person name="Hatakeyama M."/>
            <person name="Aluri S."/>
            <person name="Balachadran M.T."/>
            <person name="Sivarajan S.R."/>
            <person name="Poveda L."/>
            <person name="Shimizu-Inatsugi R."/>
            <person name="Schlapbach R."/>
            <person name="Sreeman S.M."/>
            <person name="Shimizu K.K."/>
        </authorList>
    </citation>
    <scope>NUCLEOTIDE SEQUENCE</scope>
</reference>
<comment type="caution">
    <text evidence="1">The sequence shown here is derived from an EMBL/GenBank/DDBJ whole genome shotgun (WGS) entry which is preliminary data.</text>
</comment>
<evidence type="ECO:0000313" key="1">
    <source>
        <dbReference type="EMBL" id="GJN26715.1"/>
    </source>
</evidence>
<evidence type="ECO:0000313" key="2">
    <source>
        <dbReference type="Proteomes" id="UP001054889"/>
    </source>
</evidence>
<dbReference type="AlphaFoldDB" id="A0AAV5EX09"/>
<name>A0AAV5EX09_ELECO</name>
<reference evidence="1" key="1">
    <citation type="journal article" date="2018" name="DNA Res.">
        <title>Multiple hybrid de novo genome assembly of finger millet, an orphan allotetraploid crop.</title>
        <authorList>
            <person name="Hatakeyama M."/>
            <person name="Aluri S."/>
            <person name="Balachadran M.T."/>
            <person name="Sivarajan S.R."/>
            <person name="Patrignani A."/>
            <person name="Gruter S."/>
            <person name="Poveda L."/>
            <person name="Shimizu-Inatsugi R."/>
            <person name="Baeten J."/>
            <person name="Francoijs K.J."/>
            <person name="Nataraja K.N."/>
            <person name="Reddy Y.A.N."/>
            <person name="Phadnis S."/>
            <person name="Ravikumar R.L."/>
            <person name="Schlapbach R."/>
            <person name="Sreeman S.M."/>
            <person name="Shimizu K.K."/>
        </authorList>
    </citation>
    <scope>NUCLEOTIDE SEQUENCE</scope>
</reference>
<dbReference type="EMBL" id="BQKI01000079">
    <property type="protein sequence ID" value="GJN26715.1"/>
    <property type="molecule type" value="Genomic_DNA"/>
</dbReference>
<protein>
    <submittedName>
        <fullName evidence="1">Uncharacterized protein</fullName>
    </submittedName>
</protein>
<proteinExistence type="predicted"/>
<dbReference type="Proteomes" id="UP001054889">
    <property type="component" value="Unassembled WGS sequence"/>
</dbReference>
<keyword evidence="2" id="KW-1185">Reference proteome</keyword>
<sequence>MICDPDMGLRVENGRHHHQGNNLLLIASSRFRDLFLCRLRSFPFPRFGATVRSRFLCRRQITQFSAGSAGLF</sequence>